<keyword evidence="5" id="KW-0067">ATP-binding</keyword>
<dbReference type="GO" id="GO:0003724">
    <property type="term" value="F:RNA helicase activity"/>
    <property type="evidence" value="ECO:0007669"/>
    <property type="project" value="UniProtKB-EC"/>
</dbReference>
<feature type="region of interest" description="Disordered" evidence="9">
    <location>
        <begin position="507"/>
        <end position="539"/>
    </location>
</feature>
<feature type="compositionally biased region" description="Low complexity" evidence="9">
    <location>
        <begin position="507"/>
        <end position="518"/>
    </location>
</feature>
<dbReference type="CDD" id="cd18787">
    <property type="entry name" value="SF2_C_DEAD"/>
    <property type="match status" value="1"/>
</dbReference>
<evidence type="ECO:0000256" key="4">
    <source>
        <dbReference type="ARBA" id="ARBA00022806"/>
    </source>
</evidence>
<dbReference type="SMART" id="SM00487">
    <property type="entry name" value="DEXDc"/>
    <property type="match status" value="1"/>
</dbReference>
<reference evidence="12 13" key="1">
    <citation type="submission" date="2021-06" db="EMBL/GenBank/DDBJ databases">
        <title>Genome sequence of Babesia caballi.</title>
        <authorList>
            <person name="Yamagishi J."/>
            <person name="Kidaka T."/>
            <person name="Ochi A."/>
        </authorList>
    </citation>
    <scope>NUCLEOTIDE SEQUENCE [LARGE SCALE GENOMIC DNA]</scope>
    <source>
        <strain evidence="12">USDA-D6B2</strain>
    </source>
</reference>
<sequence length="539" mass="59502">MEDVEGQLEPAAESAEAPQASAESGWAVESVLEFGRRNLHPTLVEALAPKYTTFTPIQRRALPVVLSGKDVLLKAQTGSGKTLAALVPTANSLLEALDSVVPSELLVLVVVPTTELVTQTTQVLTSLLKDRVTVKAAADSEKIIANVIVTKPKHAIAYAKEHQTSLKKVILDEADLLFEFGFKNETLQLAEVLRHFGRRKRFQTILLSATLDSDVQHLANLILYKPVYVQTEFTPAMGSIKEFYVDVEEGDKTLLLYALLKMEAVPHPTLVFTNSDERAYQIKTLLAKLSVEARTLSRLLSPRMRQTLLSSFNQGAIDVLIVADDDRGDKLCSTRGVDFKSVQCVLNFDAPADATVYTHRIGRTGRMGSVGSSITFVGAADAPLLEALRADPSRRLQPLQVDRGAFDSMRYRVEDVAKGVTKRLVATSQMQAVRQSALLEDAFVTSLSKRDEVLLKAVVKNDDRKLAVEKRHLAHLPDYLISDPLKAAVVDLQQQINLNVRPAARAAAAPQEAAPGPRVKVRRRRLTRKRLPTFKRRRK</sequence>
<evidence type="ECO:0000256" key="2">
    <source>
        <dbReference type="ARBA" id="ARBA00022741"/>
    </source>
</evidence>
<keyword evidence="2" id="KW-0547">Nucleotide-binding</keyword>
<comment type="similarity">
    <text evidence="7">Belongs to the DEAD box helicase family. DDX56/DBP9 subfamily.</text>
</comment>
<dbReference type="GO" id="GO:0005524">
    <property type="term" value="F:ATP binding"/>
    <property type="evidence" value="ECO:0007669"/>
    <property type="project" value="UniProtKB-KW"/>
</dbReference>
<dbReference type="PANTHER" id="PTHR47959">
    <property type="entry name" value="ATP-DEPENDENT RNA HELICASE RHLE-RELATED"/>
    <property type="match status" value="1"/>
</dbReference>
<dbReference type="PROSITE" id="PS51194">
    <property type="entry name" value="HELICASE_CTER"/>
    <property type="match status" value="1"/>
</dbReference>
<evidence type="ECO:0000313" key="13">
    <source>
        <dbReference type="Proteomes" id="UP001497744"/>
    </source>
</evidence>
<dbReference type="GO" id="GO:0016787">
    <property type="term" value="F:hydrolase activity"/>
    <property type="evidence" value="ECO:0007669"/>
    <property type="project" value="UniProtKB-KW"/>
</dbReference>
<protein>
    <recommendedName>
        <fullName evidence="1">RNA helicase</fullName>
        <ecNumber evidence="1">3.6.4.13</ecNumber>
    </recommendedName>
</protein>
<dbReference type="InterPro" id="IPR027417">
    <property type="entry name" value="P-loop_NTPase"/>
</dbReference>
<dbReference type="Proteomes" id="UP001497744">
    <property type="component" value="Unassembled WGS sequence"/>
</dbReference>
<proteinExistence type="inferred from homology"/>
<dbReference type="SMART" id="SM00490">
    <property type="entry name" value="HELICc"/>
    <property type="match status" value="1"/>
</dbReference>
<comment type="caution">
    <text evidence="12">The sequence shown here is derived from an EMBL/GenBank/DDBJ whole genome shotgun (WGS) entry which is preliminary data.</text>
</comment>
<accession>A0AAV4LZ36</accession>
<dbReference type="GeneID" id="94196368"/>
<evidence type="ECO:0000256" key="9">
    <source>
        <dbReference type="SAM" id="MobiDB-lite"/>
    </source>
</evidence>
<feature type="compositionally biased region" description="Basic residues" evidence="9">
    <location>
        <begin position="519"/>
        <end position="539"/>
    </location>
</feature>
<dbReference type="InterPro" id="IPR001650">
    <property type="entry name" value="Helicase_C-like"/>
</dbReference>
<keyword evidence="4 12" id="KW-0347">Helicase</keyword>
<dbReference type="EC" id="3.6.4.13" evidence="1"/>
<evidence type="ECO:0000256" key="8">
    <source>
        <dbReference type="ARBA" id="ARBA00047984"/>
    </source>
</evidence>
<feature type="domain" description="Helicase ATP-binding" evidence="10">
    <location>
        <begin position="62"/>
        <end position="229"/>
    </location>
</feature>
<evidence type="ECO:0000313" key="12">
    <source>
        <dbReference type="EMBL" id="GIX64887.1"/>
    </source>
</evidence>
<feature type="domain" description="Helicase C-terminal" evidence="11">
    <location>
        <begin position="239"/>
        <end position="417"/>
    </location>
</feature>
<keyword evidence="3" id="KW-0378">Hydrolase</keyword>
<dbReference type="AlphaFoldDB" id="A0AAV4LZ36"/>
<dbReference type="InterPro" id="IPR014001">
    <property type="entry name" value="Helicase_ATP-bd"/>
</dbReference>
<dbReference type="PANTHER" id="PTHR47959:SF21">
    <property type="entry name" value="DEAD-BOX HELICASE 56"/>
    <property type="match status" value="1"/>
</dbReference>
<evidence type="ECO:0000256" key="3">
    <source>
        <dbReference type="ARBA" id="ARBA00022801"/>
    </source>
</evidence>
<dbReference type="GO" id="GO:0005829">
    <property type="term" value="C:cytosol"/>
    <property type="evidence" value="ECO:0007669"/>
    <property type="project" value="TreeGrafter"/>
</dbReference>
<dbReference type="Pfam" id="PF00270">
    <property type="entry name" value="DEAD"/>
    <property type="match status" value="1"/>
</dbReference>
<dbReference type="InterPro" id="IPR011545">
    <property type="entry name" value="DEAD/DEAH_box_helicase_dom"/>
</dbReference>
<dbReference type="Gene3D" id="3.40.50.300">
    <property type="entry name" value="P-loop containing nucleotide triphosphate hydrolases"/>
    <property type="match status" value="2"/>
</dbReference>
<organism evidence="12 13">
    <name type="scientific">Babesia caballi</name>
    <dbReference type="NCBI Taxonomy" id="5871"/>
    <lineage>
        <taxon>Eukaryota</taxon>
        <taxon>Sar</taxon>
        <taxon>Alveolata</taxon>
        <taxon>Apicomplexa</taxon>
        <taxon>Aconoidasida</taxon>
        <taxon>Piroplasmida</taxon>
        <taxon>Babesiidae</taxon>
        <taxon>Babesia</taxon>
    </lineage>
</organism>
<dbReference type="InterPro" id="IPR044742">
    <property type="entry name" value="DEAD/DEAH_RhlB"/>
</dbReference>
<comment type="catalytic activity">
    <reaction evidence="8">
        <text>ATP + H2O = ADP + phosphate + H(+)</text>
        <dbReference type="Rhea" id="RHEA:13065"/>
        <dbReference type="ChEBI" id="CHEBI:15377"/>
        <dbReference type="ChEBI" id="CHEBI:15378"/>
        <dbReference type="ChEBI" id="CHEBI:30616"/>
        <dbReference type="ChEBI" id="CHEBI:43474"/>
        <dbReference type="ChEBI" id="CHEBI:456216"/>
        <dbReference type="EC" id="3.6.4.13"/>
    </reaction>
</comment>
<evidence type="ECO:0000259" key="10">
    <source>
        <dbReference type="PROSITE" id="PS51192"/>
    </source>
</evidence>
<evidence type="ECO:0000256" key="6">
    <source>
        <dbReference type="ARBA" id="ARBA00022884"/>
    </source>
</evidence>
<evidence type="ECO:0000256" key="1">
    <source>
        <dbReference type="ARBA" id="ARBA00012552"/>
    </source>
</evidence>
<dbReference type="PROSITE" id="PS51192">
    <property type="entry name" value="HELICASE_ATP_BIND_1"/>
    <property type="match status" value="1"/>
</dbReference>
<dbReference type="RefSeq" id="XP_067716956.1">
    <property type="nucleotide sequence ID" value="XM_067860855.1"/>
</dbReference>
<gene>
    <name evidence="12" type="ORF">BcabD6B2_43220</name>
</gene>
<evidence type="ECO:0000256" key="5">
    <source>
        <dbReference type="ARBA" id="ARBA00022840"/>
    </source>
</evidence>
<dbReference type="GO" id="GO:0003723">
    <property type="term" value="F:RNA binding"/>
    <property type="evidence" value="ECO:0007669"/>
    <property type="project" value="UniProtKB-KW"/>
</dbReference>
<dbReference type="EMBL" id="BPLF01000003">
    <property type="protein sequence ID" value="GIX64887.1"/>
    <property type="molecule type" value="Genomic_DNA"/>
</dbReference>
<feature type="compositionally biased region" description="Low complexity" evidence="9">
    <location>
        <begin position="9"/>
        <end position="22"/>
    </location>
</feature>
<keyword evidence="6" id="KW-0694">RNA-binding</keyword>
<name>A0AAV4LZ36_BABCB</name>
<keyword evidence="13" id="KW-1185">Reference proteome</keyword>
<dbReference type="Pfam" id="PF00271">
    <property type="entry name" value="Helicase_C"/>
    <property type="match status" value="1"/>
</dbReference>
<evidence type="ECO:0000256" key="7">
    <source>
        <dbReference type="ARBA" id="ARBA00038041"/>
    </source>
</evidence>
<feature type="region of interest" description="Disordered" evidence="9">
    <location>
        <begin position="1"/>
        <end position="22"/>
    </location>
</feature>
<evidence type="ECO:0000259" key="11">
    <source>
        <dbReference type="PROSITE" id="PS51194"/>
    </source>
</evidence>
<dbReference type="InterPro" id="IPR050079">
    <property type="entry name" value="DEAD_box_RNA_helicase"/>
</dbReference>
<dbReference type="SUPFAM" id="SSF52540">
    <property type="entry name" value="P-loop containing nucleoside triphosphate hydrolases"/>
    <property type="match status" value="1"/>
</dbReference>
<dbReference type="CDD" id="cd00268">
    <property type="entry name" value="DEADc"/>
    <property type="match status" value="1"/>
</dbReference>